<proteinExistence type="predicted"/>
<name>A0ABV8D417_9BURK</name>
<comment type="caution">
    <text evidence="1">The sequence shown here is derived from an EMBL/GenBank/DDBJ whole genome shotgun (WGS) entry which is preliminary data.</text>
</comment>
<dbReference type="Proteomes" id="UP001595693">
    <property type="component" value="Unassembled WGS sequence"/>
</dbReference>
<dbReference type="EMBL" id="JBHSAJ010000001">
    <property type="protein sequence ID" value="MFC3933088.1"/>
    <property type="molecule type" value="Genomic_DNA"/>
</dbReference>
<evidence type="ECO:0000313" key="1">
    <source>
        <dbReference type="EMBL" id="MFC3933088.1"/>
    </source>
</evidence>
<accession>A0ABV8D417</accession>
<protein>
    <submittedName>
        <fullName evidence="1">Uncharacterized protein</fullName>
    </submittedName>
</protein>
<organism evidence="1 2">
    <name type="scientific">Acidovorax facilis</name>
    <dbReference type="NCBI Taxonomy" id="12917"/>
    <lineage>
        <taxon>Bacteria</taxon>
        <taxon>Pseudomonadati</taxon>
        <taxon>Pseudomonadota</taxon>
        <taxon>Betaproteobacteria</taxon>
        <taxon>Burkholderiales</taxon>
        <taxon>Comamonadaceae</taxon>
        <taxon>Acidovorax</taxon>
    </lineage>
</organism>
<sequence>MTPKSIKPHTRLGHIEVQTQDGPARLLVKRHCDASNVSGAAYGLDWWRTPEAPKKGRMRRMLNALLRPDKT</sequence>
<gene>
    <name evidence="1" type="ORF">ACFOW3_00445</name>
</gene>
<reference evidence="2" key="1">
    <citation type="journal article" date="2019" name="Int. J. Syst. Evol. Microbiol.">
        <title>The Global Catalogue of Microorganisms (GCM) 10K type strain sequencing project: providing services to taxonomists for standard genome sequencing and annotation.</title>
        <authorList>
            <consortium name="The Broad Institute Genomics Platform"/>
            <consortium name="The Broad Institute Genome Sequencing Center for Infectious Disease"/>
            <person name="Wu L."/>
            <person name="Ma J."/>
        </authorList>
    </citation>
    <scope>NUCLEOTIDE SEQUENCE [LARGE SCALE GENOMIC DNA]</scope>
    <source>
        <strain evidence="2">CCUG 2113</strain>
    </source>
</reference>
<dbReference type="RefSeq" id="WP_055402655.1">
    <property type="nucleotide sequence ID" value="NZ_JAMXAX010000007.1"/>
</dbReference>
<evidence type="ECO:0000313" key="2">
    <source>
        <dbReference type="Proteomes" id="UP001595693"/>
    </source>
</evidence>
<keyword evidence="2" id="KW-1185">Reference proteome</keyword>